<name>A0A9W6FC37_9FIRM</name>
<keyword evidence="3" id="KW-1185">Reference proteome</keyword>
<protein>
    <recommendedName>
        <fullName evidence="1">Protein NO VEIN C-terminal domain-containing protein</fullName>
    </recommendedName>
</protein>
<organism evidence="2 3">
    <name type="scientific">Sellimonas catena</name>
    <dbReference type="NCBI Taxonomy" id="2994035"/>
    <lineage>
        <taxon>Bacteria</taxon>
        <taxon>Bacillati</taxon>
        <taxon>Bacillota</taxon>
        <taxon>Clostridia</taxon>
        <taxon>Lachnospirales</taxon>
        <taxon>Lachnospiraceae</taxon>
        <taxon>Sellimonas</taxon>
    </lineage>
</organism>
<evidence type="ECO:0000313" key="3">
    <source>
        <dbReference type="Proteomes" id="UP001145145"/>
    </source>
</evidence>
<dbReference type="EMBL" id="BSBO01000009">
    <property type="protein sequence ID" value="GLG03954.1"/>
    <property type="molecule type" value="Genomic_DNA"/>
</dbReference>
<dbReference type="Pfam" id="PF13020">
    <property type="entry name" value="NOV_C"/>
    <property type="match status" value="1"/>
</dbReference>
<sequence>MNCSGAVAFLQYLGYVDVTENVVIPNEKMDIFLSGSKELILNLLIKECIAKLVEEGIFDKSAVLFNVEKGHFSIKRSAFPLSHAAIRNFLTISGALEKEEHGEICIKDSYESDFIVQLQSRRNKFTLEELLKQQKEQSERGLAAEKFVLKLEKNRLPNKAWKIKRITDFDVSAGYDIVSFKEADSVTYDRYVEVKCYLGQPHFYWSENESEVAMIKGDKYVLCLVDYSRINEPGYIPEYINNPYSVIFNDNQWMVNTASYRIQKI</sequence>
<dbReference type="AlphaFoldDB" id="A0A9W6FC37"/>
<dbReference type="Proteomes" id="UP001145145">
    <property type="component" value="Unassembled WGS sequence"/>
</dbReference>
<evidence type="ECO:0000313" key="2">
    <source>
        <dbReference type="EMBL" id="GLG03954.1"/>
    </source>
</evidence>
<feature type="domain" description="Protein NO VEIN C-terminal" evidence="1">
    <location>
        <begin position="144"/>
        <end position="227"/>
    </location>
</feature>
<accession>A0A9W6FC37</accession>
<comment type="caution">
    <text evidence="2">The sequence shown here is derived from an EMBL/GenBank/DDBJ whole genome shotgun (WGS) entry which is preliminary data.</text>
</comment>
<evidence type="ECO:0000259" key="1">
    <source>
        <dbReference type="Pfam" id="PF13020"/>
    </source>
</evidence>
<proteinExistence type="predicted"/>
<reference evidence="2 3" key="1">
    <citation type="journal article" date="2023" name="Int. J. Syst. Evol. Microbiol.">
        <title>Sellimonas catena sp. nov., isolated from human faeces.</title>
        <authorList>
            <person name="Hisatomi A."/>
            <person name="Ohkuma M."/>
            <person name="Sakamoto M."/>
        </authorList>
    </citation>
    <scope>NUCLEOTIDE SEQUENCE [LARGE SCALE GENOMIC DNA]</scope>
    <source>
        <strain evidence="2 3">12EGH17</strain>
    </source>
</reference>
<dbReference type="InterPro" id="IPR024975">
    <property type="entry name" value="NOV_C"/>
</dbReference>
<gene>
    <name evidence="2" type="ORF">Selli1_11280</name>
</gene>